<feature type="region of interest" description="Disordered" evidence="1">
    <location>
        <begin position="826"/>
        <end position="854"/>
    </location>
</feature>
<proteinExistence type="predicted"/>
<feature type="region of interest" description="Disordered" evidence="1">
    <location>
        <begin position="422"/>
        <end position="500"/>
    </location>
</feature>
<feature type="region of interest" description="Disordered" evidence="1">
    <location>
        <begin position="613"/>
        <end position="693"/>
    </location>
</feature>
<gene>
    <name evidence="2" type="ORF">SMACR_04387</name>
</gene>
<feature type="region of interest" description="Disordered" evidence="1">
    <location>
        <begin position="912"/>
        <end position="1036"/>
    </location>
</feature>
<sequence>MAALPENWEMDYDGAISRWIYRFKPTGLTQYTFPKPGDEYPEFVGDFGGPMSPEDKFFSQRLKKGSAGSETIPASPPFNISTTATSANFSGSSYKTPPPWFQPDDFMYMGPGAYNDNSPEQGEDEAALPATDPKTPESKLTKPSTRPFISPVTSTETTPLVNNSRISVLTIPEQNTPARVESAPTTGDYIQSPVVPMLDGRPINQVFPIGFVAELYGESTARPREEHPTAAELPGHEAPIRNIQVANSDQHAPVELSSESISVKATSKGTNCQKADRLSLNQKTESTPFILGANFASGPSNPAPVRTQRHSIQGQMLSGVEVAAVSSEKQTPEKPGLDEQEGKTEPGAEIESNSKANGEADKVIAQRVPSILQPARRRPKPLQNASGSSTTNRFVHRPLYDLPELDHQTVKPLHGHQSMTLLNKKDVLDPPPVFTRTNTLPADLPSLPFMGSGFSSKTETSSPAPKPQHQSSPPPAPGEEEPQMGSSFASTTRPHRGSLSDYANPVLLDIGQSVNPLSIIRKPSPTEAQGVDQSSLAVKKDDMEQTAPMLDPELAQAMREWAFRPHYEPKRATEIVLGLSKDGLTATLWCQERMQLRGIPTEDLTETLPATAIQGTSVPGDGSHSLSQPETSDLVPPRPEKIPLDNSQPAFTPYRPPAGEQTIRRKPITEPQSHEMPTSSSGFDQQTGTFPQQGTRDCYVLPGSHEQQPPSWSVEALPQPDTSNTNIPQTFPAQQLFANPQSQIRASTWPKPESTTPIAGQMDDLASKPLPPVPQVVPQSMPQARGLQTETSSPVVKEKRGLLSKFRRTGNTGNSSNKLQKSVVNGYPTASTSVPQPQPLVSYPPQQSPRQNTETQFQNLPLHPNQVQFQGHQWPAATPDAWSAYGHDPRVFTPTIQLGGPQHEPEFVYQSQPMPAQQQWDYHQQQQQHHHQVDSRRESEVSNLTGTSSPSPVPSNADAVSIAESSRVSIISSHHTRPGSEGAASLASVSTIGRNSEATPPPNFNHRNGPGPSRWGSISGGGGGGQYDGSGWGDFD</sequence>
<feature type="compositionally biased region" description="Gly residues" evidence="1">
    <location>
        <begin position="1018"/>
        <end position="1036"/>
    </location>
</feature>
<dbReference type="Proteomes" id="UP000433876">
    <property type="component" value="Unassembled WGS sequence"/>
</dbReference>
<feature type="compositionally biased region" description="Polar residues" evidence="1">
    <location>
        <begin position="987"/>
        <end position="998"/>
    </location>
</feature>
<dbReference type="VEuPathDB" id="FungiDB:SMAC_04387"/>
<evidence type="ECO:0000313" key="2">
    <source>
        <dbReference type="EMBL" id="KAA8624036.1"/>
    </source>
</evidence>
<dbReference type="OMA" id="AISRWIY"/>
<comment type="caution">
    <text evidence="2">The sequence shown here is derived from an EMBL/GenBank/DDBJ whole genome shotgun (WGS) entry which is preliminary data.</text>
</comment>
<feature type="compositionally biased region" description="Low complexity" evidence="1">
    <location>
        <begin position="917"/>
        <end position="927"/>
    </location>
</feature>
<protein>
    <recommendedName>
        <fullName evidence="4">WW domain-containing protein</fullName>
    </recommendedName>
</protein>
<reference evidence="2 3" key="1">
    <citation type="submission" date="2017-07" db="EMBL/GenBank/DDBJ databases">
        <title>Genome sequence of the Sordaria macrospora wild type strain R19027.</title>
        <authorList>
            <person name="Nowrousian M."/>
            <person name="Teichert I."/>
            <person name="Kueck U."/>
        </authorList>
    </citation>
    <scope>NUCLEOTIDE SEQUENCE [LARGE SCALE GENOMIC DNA]</scope>
    <source>
        <strain evidence="2 3">R19027</strain>
        <tissue evidence="2">Mycelium</tissue>
    </source>
</reference>
<feature type="region of interest" description="Disordered" evidence="1">
    <location>
        <begin position="60"/>
        <end position="79"/>
    </location>
</feature>
<feature type="compositionally biased region" description="Polar residues" evidence="1">
    <location>
        <begin position="941"/>
        <end position="950"/>
    </location>
</feature>
<feature type="region of interest" description="Disordered" evidence="1">
    <location>
        <begin position="323"/>
        <end position="394"/>
    </location>
</feature>
<feature type="region of interest" description="Disordered" evidence="1">
    <location>
        <begin position="110"/>
        <end position="156"/>
    </location>
</feature>
<feature type="compositionally biased region" description="Polar residues" evidence="1">
    <location>
        <begin position="453"/>
        <end position="471"/>
    </location>
</feature>
<feature type="compositionally biased region" description="Polar residues" evidence="1">
    <location>
        <begin position="675"/>
        <end position="693"/>
    </location>
</feature>
<feature type="compositionally biased region" description="Basic and acidic residues" evidence="1">
    <location>
        <begin position="330"/>
        <end position="346"/>
    </location>
</feature>
<dbReference type="AlphaFoldDB" id="A0A8S8ZCS7"/>
<feature type="compositionally biased region" description="Polar residues" evidence="1">
    <location>
        <begin position="963"/>
        <end position="973"/>
    </location>
</feature>
<feature type="compositionally biased region" description="Polar residues" evidence="1">
    <location>
        <begin position="844"/>
        <end position="854"/>
    </location>
</feature>
<feature type="compositionally biased region" description="Polar residues" evidence="1">
    <location>
        <begin position="383"/>
        <end position="393"/>
    </location>
</feature>
<evidence type="ECO:0008006" key="4">
    <source>
        <dbReference type="Google" id="ProtNLM"/>
    </source>
</evidence>
<feature type="compositionally biased region" description="Basic and acidic residues" evidence="1">
    <location>
        <begin position="931"/>
        <end position="940"/>
    </location>
</feature>
<dbReference type="EMBL" id="NMPR01000271">
    <property type="protein sequence ID" value="KAA8624036.1"/>
    <property type="molecule type" value="Genomic_DNA"/>
</dbReference>
<feature type="compositionally biased region" description="Polar residues" evidence="1">
    <location>
        <begin position="826"/>
        <end position="835"/>
    </location>
</feature>
<name>A0A8S8ZCS7_SORMA</name>
<accession>A0A8S8ZCS7</accession>
<evidence type="ECO:0000313" key="3">
    <source>
        <dbReference type="Proteomes" id="UP000433876"/>
    </source>
</evidence>
<evidence type="ECO:0000256" key="1">
    <source>
        <dbReference type="SAM" id="MobiDB-lite"/>
    </source>
</evidence>
<organism evidence="2 3">
    <name type="scientific">Sordaria macrospora</name>
    <dbReference type="NCBI Taxonomy" id="5147"/>
    <lineage>
        <taxon>Eukaryota</taxon>
        <taxon>Fungi</taxon>
        <taxon>Dikarya</taxon>
        <taxon>Ascomycota</taxon>
        <taxon>Pezizomycotina</taxon>
        <taxon>Sordariomycetes</taxon>
        <taxon>Sordariomycetidae</taxon>
        <taxon>Sordariales</taxon>
        <taxon>Sordariaceae</taxon>
        <taxon>Sordaria</taxon>
    </lineage>
</organism>